<evidence type="ECO:0000259" key="16">
    <source>
        <dbReference type="Pfam" id="PF02770"/>
    </source>
</evidence>
<dbReference type="Pfam" id="PF02771">
    <property type="entry name" value="Acyl-CoA_dh_N"/>
    <property type="match status" value="1"/>
</dbReference>
<evidence type="ECO:0000256" key="9">
    <source>
        <dbReference type="ARBA" id="ARBA00044204"/>
    </source>
</evidence>
<dbReference type="InterPro" id="IPR009075">
    <property type="entry name" value="AcylCo_DH/oxidase_C"/>
</dbReference>
<feature type="domain" description="Acyl-CoA dehydrogenase/oxidase C-terminal" evidence="15">
    <location>
        <begin position="252"/>
        <end position="400"/>
    </location>
</feature>
<feature type="domain" description="Acyl-CoA dehydrogenase/oxidase N-terminal" evidence="17">
    <location>
        <begin position="29"/>
        <end position="141"/>
    </location>
</feature>
<comment type="catalytic activity">
    <reaction evidence="13">
        <text>butanoyl-CoA + oxidized [electron-transfer flavoprotein] + H(+) = (2E)-butenoyl-CoA + reduced [electron-transfer flavoprotein]</text>
        <dbReference type="Rhea" id="RHEA:24004"/>
        <dbReference type="Rhea" id="RHEA-COMP:10685"/>
        <dbReference type="Rhea" id="RHEA-COMP:10686"/>
        <dbReference type="ChEBI" id="CHEBI:15378"/>
        <dbReference type="ChEBI" id="CHEBI:57332"/>
        <dbReference type="ChEBI" id="CHEBI:57371"/>
        <dbReference type="ChEBI" id="CHEBI:57692"/>
        <dbReference type="ChEBI" id="CHEBI:58307"/>
        <dbReference type="EC" id="1.3.8.1"/>
    </reaction>
    <physiologicalReaction direction="left-to-right" evidence="13">
        <dbReference type="Rhea" id="RHEA:24005"/>
    </physiologicalReaction>
</comment>
<dbReference type="GO" id="GO:0033539">
    <property type="term" value="P:fatty acid beta-oxidation using acyl-CoA dehydrogenase"/>
    <property type="evidence" value="ECO:0007669"/>
    <property type="project" value="TreeGrafter"/>
</dbReference>
<dbReference type="Gene3D" id="2.40.110.10">
    <property type="entry name" value="Butyryl-CoA Dehydrogenase, subunit A, domain 2"/>
    <property type="match status" value="1"/>
</dbReference>
<dbReference type="RefSeq" id="XP_003742757.1">
    <property type="nucleotide sequence ID" value="XM_003742709.2"/>
</dbReference>
<evidence type="ECO:0000256" key="2">
    <source>
        <dbReference type="ARBA" id="ARBA00005198"/>
    </source>
</evidence>
<evidence type="ECO:0000313" key="18">
    <source>
        <dbReference type="Proteomes" id="UP000694867"/>
    </source>
</evidence>
<dbReference type="InterPro" id="IPR013786">
    <property type="entry name" value="AcylCoA_DH/ox_N"/>
</dbReference>
<evidence type="ECO:0000256" key="8">
    <source>
        <dbReference type="ARBA" id="ARBA00031895"/>
    </source>
</evidence>
<dbReference type="CDD" id="cd01158">
    <property type="entry name" value="SCAD_SBCAD"/>
    <property type="match status" value="1"/>
</dbReference>
<name>A0AAJ6VXU3_9ACAR</name>
<dbReference type="FunFam" id="1.20.140.10:FF:000004">
    <property type="entry name" value="Acyl-CoA dehydrogenase FadE25"/>
    <property type="match status" value="1"/>
</dbReference>
<dbReference type="GeneID" id="100899648"/>
<comment type="pathway">
    <text evidence="2">Lipid metabolism; mitochondrial fatty acid beta-oxidation.</text>
</comment>
<dbReference type="InterPro" id="IPR006091">
    <property type="entry name" value="Acyl-CoA_Oxase/DH_mid-dom"/>
</dbReference>
<accession>A0AAJ6VXU3</accession>
<evidence type="ECO:0000313" key="19">
    <source>
        <dbReference type="RefSeq" id="XP_003742757.1"/>
    </source>
</evidence>
<evidence type="ECO:0000259" key="17">
    <source>
        <dbReference type="Pfam" id="PF02771"/>
    </source>
</evidence>
<evidence type="ECO:0000256" key="14">
    <source>
        <dbReference type="RuleBase" id="RU362125"/>
    </source>
</evidence>
<evidence type="ECO:0000256" key="5">
    <source>
        <dbReference type="ARBA" id="ARBA00022630"/>
    </source>
</evidence>
<comment type="cofactor">
    <cofactor evidence="1 14">
        <name>FAD</name>
        <dbReference type="ChEBI" id="CHEBI:57692"/>
    </cofactor>
</comment>
<dbReference type="Gene3D" id="1.10.540.10">
    <property type="entry name" value="Acyl-CoA dehydrogenase/oxidase, N-terminal domain"/>
    <property type="match status" value="1"/>
</dbReference>
<protein>
    <recommendedName>
        <fullName evidence="9">Short-chain specific acyl-CoA dehydrogenase, mitochondrial</fullName>
        <ecNumber evidence="4">1.3.8.1</ecNumber>
    </recommendedName>
    <alternativeName>
        <fullName evidence="8">Butyryl-CoA dehydrogenase</fullName>
    </alternativeName>
</protein>
<evidence type="ECO:0000256" key="13">
    <source>
        <dbReference type="ARBA" id="ARBA00050758"/>
    </source>
</evidence>
<dbReference type="PROSITE" id="PS00073">
    <property type="entry name" value="ACYL_COA_DH_2"/>
    <property type="match status" value="1"/>
</dbReference>
<keyword evidence="7 14" id="KW-0560">Oxidoreductase</keyword>
<evidence type="ECO:0000256" key="10">
    <source>
        <dbReference type="ARBA" id="ARBA00045387"/>
    </source>
</evidence>
<reference evidence="19" key="1">
    <citation type="submission" date="2025-08" db="UniProtKB">
        <authorList>
            <consortium name="RefSeq"/>
        </authorList>
    </citation>
    <scope>IDENTIFICATION</scope>
</reference>
<dbReference type="GO" id="GO:0005739">
    <property type="term" value="C:mitochondrion"/>
    <property type="evidence" value="ECO:0007669"/>
    <property type="project" value="TreeGrafter"/>
</dbReference>
<dbReference type="InterPro" id="IPR046373">
    <property type="entry name" value="Acyl-CoA_Oxase/DH_mid-dom_sf"/>
</dbReference>
<evidence type="ECO:0000256" key="3">
    <source>
        <dbReference type="ARBA" id="ARBA00009347"/>
    </source>
</evidence>
<dbReference type="InterPro" id="IPR036250">
    <property type="entry name" value="AcylCo_DH-like_C"/>
</dbReference>
<dbReference type="Proteomes" id="UP000694867">
    <property type="component" value="Unplaced"/>
</dbReference>
<dbReference type="PIRSF" id="PIRSF016578">
    <property type="entry name" value="HsaA"/>
    <property type="match status" value="1"/>
</dbReference>
<keyword evidence="18" id="KW-1185">Reference proteome</keyword>
<dbReference type="KEGG" id="goe:100899648"/>
<evidence type="ECO:0000259" key="15">
    <source>
        <dbReference type="Pfam" id="PF00441"/>
    </source>
</evidence>
<evidence type="ECO:0000256" key="7">
    <source>
        <dbReference type="ARBA" id="ARBA00023002"/>
    </source>
</evidence>
<dbReference type="GO" id="GO:0046359">
    <property type="term" value="P:butyrate catabolic process"/>
    <property type="evidence" value="ECO:0007669"/>
    <property type="project" value="TreeGrafter"/>
</dbReference>
<dbReference type="GO" id="GO:0050660">
    <property type="term" value="F:flavin adenine dinucleotide binding"/>
    <property type="evidence" value="ECO:0007669"/>
    <property type="project" value="InterPro"/>
</dbReference>
<dbReference type="AlphaFoldDB" id="A0AAJ6VXU3"/>
<dbReference type="InterPro" id="IPR006089">
    <property type="entry name" value="Acyl-CoA_DH_CS"/>
</dbReference>
<dbReference type="Pfam" id="PF00441">
    <property type="entry name" value="Acyl-CoA_dh_1"/>
    <property type="match status" value="1"/>
</dbReference>
<evidence type="ECO:0000256" key="6">
    <source>
        <dbReference type="ARBA" id="ARBA00022827"/>
    </source>
</evidence>
<dbReference type="FunFam" id="2.40.110.10:FF:000001">
    <property type="entry name" value="Acyl-CoA dehydrogenase, mitochondrial"/>
    <property type="match status" value="1"/>
</dbReference>
<proteinExistence type="inferred from homology"/>
<keyword evidence="5 14" id="KW-0285">Flavoprotein</keyword>
<evidence type="ECO:0000256" key="1">
    <source>
        <dbReference type="ARBA" id="ARBA00001974"/>
    </source>
</evidence>
<evidence type="ECO:0000256" key="4">
    <source>
        <dbReference type="ARBA" id="ARBA00012046"/>
    </source>
</evidence>
<comment type="catalytic activity">
    <reaction evidence="12">
        <text>hexanoyl-CoA + oxidized [electron-transfer flavoprotein] + H(+) = (2E)-hexenoyl-CoA + reduced [electron-transfer flavoprotein]</text>
        <dbReference type="Rhea" id="RHEA:43464"/>
        <dbReference type="Rhea" id="RHEA-COMP:10685"/>
        <dbReference type="Rhea" id="RHEA-COMP:10686"/>
        <dbReference type="ChEBI" id="CHEBI:15378"/>
        <dbReference type="ChEBI" id="CHEBI:57692"/>
        <dbReference type="ChEBI" id="CHEBI:58307"/>
        <dbReference type="ChEBI" id="CHEBI:62077"/>
        <dbReference type="ChEBI" id="CHEBI:62620"/>
    </reaction>
    <physiologicalReaction direction="left-to-right" evidence="12">
        <dbReference type="Rhea" id="RHEA:43465"/>
    </physiologicalReaction>
</comment>
<dbReference type="FunFam" id="1.10.540.10:FF:000002">
    <property type="entry name" value="Acyl-CoA dehydrogenase FadE19"/>
    <property type="match status" value="1"/>
</dbReference>
<dbReference type="PANTHER" id="PTHR43884:SF12">
    <property type="entry name" value="ISOVALERYL-COA DEHYDROGENASE, MITOCHONDRIAL-RELATED"/>
    <property type="match status" value="1"/>
</dbReference>
<gene>
    <name evidence="19" type="primary">LOC100899648</name>
</gene>
<dbReference type="SUPFAM" id="SSF56645">
    <property type="entry name" value="Acyl-CoA dehydrogenase NM domain-like"/>
    <property type="match status" value="1"/>
</dbReference>
<comment type="catalytic activity">
    <reaction evidence="11">
        <text>pentanoyl-CoA + oxidized [electron-transfer flavoprotein] + H(+) = (2E)-pentenoyl-CoA + reduced [electron-transfer flavoprotein]</text>
        <dbReference type="Rhea" id="RHEA:43456"/>
        <dbReference type="Rhea" id="RHEA-COMP:10685"/>
        <dbReference type="Rhea" id="RHEA-COMP:10686"/>
        <dbReference type="ChEBI" id="CHEBI:15378"/>
        <dbReference type="ChEBI" id="CHEBI:57389"/>
        <dbReference type="ChEBI" id="CHEBI:57692"/>
        <dbReference type="ChEBI" id="CHEBI:58307"/>
        <dbReference type="ChEBI" id="CHEBI:86160"/>
    </reaction>
    <physiologicalReaction direction="left-to-right" evidence="11">
        <dbReference type="Rhea" id="RHEA:43457"/>
    </physiologicalReaction>
</comment>
<evidence type="ECO:0000256" key="12">
    <source>
        <dbReference type="ARBA" id="ARBA00049192"/>
    </source>
</evidence>
<comment type="similarity">
    <text evidence="3 14">Belongs to the acyl-CoA dehydrogenase family.</text>
</comment>
<dbReference type="GO" id="GO:0016937">
    <property type="term" value="F:short-chain fatty acyl-CoA dehydrogenase activity"/>
    <property type="evidence" value="ECO:0007669"/>
    <property type="project" value="UniProtKB-EC"/>
</dbReference>
<comment type="function">
    <text evidence="10">Short-chain specific acyl-CoA dehydrogenase is one of the acyl-CoA dehydrogenases that catalyze the first step of mitochondrial fatty acid beta-oxidation, an aerobic process breaking down fatty acids into acetyl-CoA and allowing the production of energy from fats. The first step of fatty acid beta-oxidation consists in the removal of one hydrogen from C-2 and C-3 of the straight-chain fatty acyl-CoA thioester, resulting in the formation of trans-2-enoyl-CoA. Among the different mitochondrial acyl-CoA dehydrogenases, short-chain specific acyl-CoA dehydrogenase acts specifically on acyl-CoAs with saturated 4 to 6 carbons long primary chains.</text>
</comment>
<keyword evidence="6 14" id="KW-0274">FAD</keyword>
<dbReference type="InterPro" id="IPR009100">
    <property type="entry name" value="AcylCoA_DH/oxidase_NM_dom_sf"/>
</dbReference>
<sequence>MQSLRHAFCLVRPSPNLMRQRKLHFYGMTETHRMIQETCRDFAEKELKPIAADIDQTEIYPKEQIKKLADLGIFSMMTPTEYGGTGSDTLSYALALEEISRGCASTGVIMSVHNSLYISGVLKFGTEEQKRKWVTPFSTGDRLGCFALTEPGVGSDAGGLSTSARVNGDSIVLNGTKAWITNVAEAEATLVFATNDRSKKHRGLSAYLVPIPTAGLDRPKKERKLGIRASSTGPIIFEDVVIPEENLLGKQGEGFKIAMTLLDGGRIGIAAQAVGIGQAALDTAVEYSAKRECFNQPIHKLQAIQLKIADMEMRLNAARLLIYQACFMRDSGLRFSKEVSQAKVMASEAATFCAHQAIQILGGMGFSCEMPAERHYRDARITELYAGTSEIQRLIIAGHVLKEHGVL</sequence>
<dbReference type="EC" id="1.3.8.1" evidence="4"/>
<dbReference type="SUPFAM" id="SSF47203">
    <property type="entry name" value="Acyl-CoA dehydrogenase C-terminal domain-like"/>
    <property type="match status" value="1"/>
</dbReference>
<dbReference type="InterPro" id="IPR037069">
    <property type="entry name" value="AcylCoA_DH/ox_N_sf"/>
</dbReference>
<evidence type="ECO:0000256" key="11">
    <source>
        <dbReference type="ARBA" id="ARBA00048499"/>
    </source>
</evidence>
<dbReference type="Pfam" id="PF02770">
    <property type="entry name" value="Acyl-CoA_dh_M"/>
    <property type="match status" value="1"/>
</dbReference>
<feature type="domain" description="Acyl-CoA oxidase/dehydrogenase middle" evidence="16">
    <location>
        <begin position="145"/>
        <end position="240"/>
    </location>
</feature>
<dbReference type="Gene3D" id="1.20.140.10">
    <property type="entry name" value="Butyryl-CoA Dehydrogenase, subunit A, domain 3"/>
    <property type="match status" value="1"/>
</dbReference>
<dbReference type="PANTHER" id="PTHR43884">
    <property type="entry name" value="ACYL-COA DEHYDROGENASE"/>
    <property type="match status" value="1"/>
</dbReference>
<organism evidence="18 19">
    <name type="scientific">Galendromus occidentalis</name>
    <name type="common">western predatory mite</name>
    <dbReference type="NCBI Taxonomy" id="34638"/>
    <lineage>
        <taxon>Eukaryota</taxon>
        <taxon>Metazoa</taxon>
        <taxon>Ecdysozoa</taxon>
        <taxon>Arthropoda</taxon>
        <taxon>Chelicerata</taxon>
        <taxon>Arachnida</taxon>
        <taxon>Acari</taxon>
        <taxon>Parasitiformes</taxon>
        <taxon>Mesostigmata</taxon>
        <taxon>Gamasina</taxon>
        <taxon>Phytoseioidea</taxon>
        <taxon>Phytoseiidae</taxon>
        <taxon>Typhlodrominae</taxon>
        <taxon>Galendromus</taxon>
    </lineage>
</organism>